<gene>
    <name evidence="1" type="ORF">ON006_06065</name>
</gene>
<evidence type="ECO:0000313" key="1">
    <source>
        <dbReference type="EMBL" id="WAC13514.1"/>
    </source>
</evidence>
<protein>
    <submittedName>
        <fullName evidence="1">Uncharacterized protein</fullName>
    </submittedName>
</protein>
<dbReference type="AlphaFoldDB" id="A0A9E8SMP4"/>
<name>A0A9E8SMP4_9BACT</name>
<proteinExistence type="predicted"/>
<dbReference type="KEGG" id="dpf:ON006_06065"/>
<reference evidence="1" key="1">
    <citation type="submission" date="2022-11" db="EMBL/GenBank/DDBJ databases">
        <title>Dyadobacter pollutisoli sp. nov., isolated from plastic dumped soil.</title>
        <authorList>
            <person name="Kim J.M."/>
            <person name="Kim K.R."/>
            <person name="Lee J.K."/>
            <person name="Hao L."/>
            <person name="Jeon C.O."/>
        </authorList>
    </citation>
    <scope>NUCLEOTIDE SEQUENCE</scope>
    <source>
        <strain evidence="1">U1</strain>
    </source>
</reference>
<accession>A0A9E8SMP4</accession>
<dbReference type="RefSeq" id="WP_244819377.1">
    <property type="nucleotide sequence ID" value="NZ_CP112998.1"/>
</dbReference>
<keyword evidence="2" id="KW-1185">Reference proteome</keyword>
<sequence length="92" mass="10201">MDAFSQIRCAPLSFSCGLTNILNDLQIPDTRFNGHAFAGSINNYATTGWTGWALEQQTGRKTRRTGKRRLPQCEPGYDSGNLFSTLSIYVPV</sequence>
<organism evidence="1 2">
    <name type="scientific">Dyadobacter pollutisoli</name>
    <dbReference type="NCBI Taxonomy" id="2910158"/>
    <lineage>
        <taxon>Bacteria</taxon>
        <taxon>Pseudomonadati</taxon>
        <taxon>Bacteroidota</taxon>
        <taxon>Cytophagia</taxon>
        <taxon>Cytophagales</taxon>
        <taxon>Spirosomataceae</taxon>
        <taxon>Dyadobacter</taxon>
    </lineage>
</organism>
<evidence type="ECO:0000313" key="2">
    <source>
        <dbReference type="Proteomes" id="UP001164653"/>
    </source>
</evidence>
<dbReference type="Proteomes" id="UP001164653">
    <property type="component" value="Chromosome"/>
</dbReference>
<dbReference type="EMBL" id="CP112998">
    <property type="protein sequence ID" value="WAC13514.1"/>
    <property type="molecule type" value="Genomic_DNA"/>
</dbReference>